<accession>A0A3M7R9G9</accession>
<keyword evidence="4" id="KW-1185">Reference proteome</keyword>
<dbReference type="OrthoDB" id="29306at2759"/>
<keyword evidence="1" id="KW-0853">WD repeat</keyword>
<dbReference type="Pfam" id="PF00400">
    <property type="entry name" value="WD40"/>
    <property type="match status" value="2"/>
</dbReference>
<sequence length="413" mass="46175">KESEARSSTGISITSFQNQRTKFSNSQSTSYGSSFSEHVSISGNQIQINSDDLSPTREDSKISIIGSKLSLKFSENDLREQKSKLDTSRHLSENWLAYWENEIRSSSKGNLFDFKHIGLLTLSGHTNAVKCIYSLDNESSFISGSKDKTVKLWSLKLHGGNKKNQQTCQWTYNHHKKPINSLLFLDSLRMCVSCDGSVHVWNPFAGKKMFQFDNPTVTCMSNLSSPSSSFVVATVDNFVRFIDLRTKSFAFELRTCYAPSGSIKSIATTDNLLLVGFSTGLMSLIDMRTGWIQESCKTLDNEILQLKFYSNDRFLSSYSDGSITLSSIKDKVQVQNIIKCYSEPVPFISVNQNQLITSTASNKIGIHLDIDKTSQIPFSVNKLQPDIFKGVITSQTYLPLNRLLLLGSDTGDI</sequence>
<dbReference type="InterPro" id="IPR036322">
    <property type="entry name" value="WD40_repeat_dom_sf"/>
</dbReference>
<dbReference type="PANTHER" id="PTHR46866:SF1">
    <property type="entry name" value="GH12955P"/>
    <property type="match status" value="1"/>
</dbReference>
<dbReference type="EMBL" id="REGN01003908">
    <property type="protein sequence ID" value="RNA20176.1"/>
    <property type="molecule type" value="Genomic_DNA"/>
</dbReference>
<dbReference type="InterPro" id="IPR015943">
    <property type="entry name" value="WD40/YVTN_repeat-like_dom_sf"/>
</dbReference>
<comment type="caution">
    <text evidence="3">The sequence shown here is derived from an EMBL/GenBank/DDBJ whole genome shotgun (WGS) entry which is preliminary data.</text>
</comment>
<reference evidence="3 4" key="1">
    <citation type="journal article" date="2018" name="Sci. Rep.">
        <title>Genomic signatures of local adaptation to the degree of environmental predictability in rotifers.</title>
        <authorList>
            <person name="Franch-Gras L."/>
            <person name="Hahn C."/>
            <person name="Garcia-Roger E.M."/>
            <person name="Carmona M.J."/>
            <person name="Serra M."/>
            <person name="Gomez A."/>
        </authorList>
    </citation>
    <scope>NUCLEOTIDE SEQUENCE [LARGE SCALE GENOMIC DNA]</scope>
    <source>
        <strain evidence="3">HYR1</strain>
    </source>
</reference>
<gene>
    <name evidence="3" type="ORF">BpHYR1_007222</name>
</gene>
<feature type="non-terminal residue" evidence="3">
    <location>
        <position position="1"/>
    </location>
</feature>
<dbReference type="PROSITE" id="PS50082">
    <property type="entry name" value="WD_REPEATS_2"/>
    <property type="match status" value="1"/>
</dbReference>
<evidence type="ECO:0000256" key="2">
    <source>
        <dbReference type="SAM" id="MobiDB-lite"/>
    </source>
</evidence>
<dbReference type="STRING" id="10195.A0A3M7R9G9"/>
<dbReference type="Gene3D" id="2.130.10.10">
    <property type="entry name" value="YVTN repeat-like/Quinoprotein amine dehydrogenase"/>
    <property type="match status" value="2"/>
</dbReference>
<evidence type="ECO:0000313" key="4">
    <source>
        <dbReference type="Proteomes" id="UP000276133"/>
    </source>
</evidence>
<feature type="non-terminal residue" evidence="3">
    <location>
        <position position="413"/>
    </location>
</feature>
<proteinExistence type="predicted"/>
<dbReference type="PROSITE" id="PS50294">
    <property type="entry name" value="WD_REPEATS_REGION"/>
    <property type="match status" value="1"/>
</dbReference>
<dbReference type="SMART" id="SM00320">
    <property type="entry name" value="WD40"/>
    <property type="match status" value="5"/>
</dbReference>
<dbReference type="InterPro" id="IPR001680">
    <property type="entry name" value="WD40_rpt"/>
</dbReference>
<name>A0A3M7R9G9_BRAPC</name>
<evidence type="ECO:0000313" key="3">
    <source>
        <dbReference type="EMBL" id="RNA20176.1"/>
    </source>
</evidence>
<protein>
    <submittedName>
        <fullName evidence="3">WD repeat-containing 81-like</fullName>
    </submittedName>
</protein>
<dbReference type="PANTHER" id="PTHR46866">
    <property type="entry name" value="GH12955P"/>
    <property type="match status" value="1"/>
</dbReference>
<feature type="repeat" description="WD" evidence="1">
    <location>
        <begin position="122"/>
        <end position="156"/>
    </location>
</feature>
<dbReference type="Proteomes" id="UP000276133">
    <property type="component" value="Unassembled WGS sequence"/>
</dbReference>
<dbReference type="SUPFAM" id="SSF50978">
    <property type="entry name" value="WD40 repeat-like"/>
    <property type="match status" value="1"/>
</dbReference>
<evidence type="ECO:0000256" key="1">
    <source>
        <dbReference type="PROSITE-ProRule" id="PRU00221"/>
    </source>
</evidence>
<organism evidence="3 4">
    <name type="scientific">Brachionus plicatilis</name>
    <name type="common">Marine rotifer</name>
    <name type="synonym">Brachionus muelleri</name>
    <dbReference type="NCBI Taxonomy" id="10195"/>
    <lineage>
        <taxon>Eukaryota</taxon>
        <taxon>Metazoa</taxon>
        <taxon>Spiralia</taxon>
        <taxon>Gnathifera</taxon>
        <taxon>Rotifera</taxon>
        <taxon>Eurotatoria</taxon>
        <taxon>Monogononta</taxon>
        <taxon>Pseudotrocha</taxon>
        <taxon>Ploima</taxon>
        <taxon>Brachionidae</taxon>
        <taxon>Brachionus</taxon>
    </lineage>
</organism>
<dbReference type="AlphaFoldDB" id="A0A3M7R9G9"/>
<feature type="region of interest" description="Disordered" evidence="2">
    <location>
        <begin position="1"/>
        <end position="34"/>
    </location>
</feature>